<dbReference type="SUPFAM" id="SSF48452">
    <property type="entry name" value="TPR-like"/>
    <property type="match status" value="1"/>
</dbReference>
<evidence type="ECO:0000259" key="2">
    <source>
        <dbReference type="SMART" id="SM00421"/>
    </source>
</evidence>
<evidence type="ECO:0000256" key="1">
    <source>
        <dbReference type="SAM" id="Coils"/>
    </source>
</evidence>
<accession>A0A1M3KWI7</accession>
<dbReference type="EMBL" id="MKVH01000024">
    <property type="protein sequence ID" value="OJX56735.1"/>
    <property type="molecule type" value="Genomic_DNA"/>
</dbReference>
<dbReference type="Gene3D" id="1.25.40.10">
    <property type="entry name" value="Tetratricopeptide repeat domain"/>
    <property type="match status" value="1"/>
</dbReference>
<proteinExistence type="predicted"/>
<dbReference type="SUPFAM" id="SSF46894">
    <property type="entry name" value="C-terminal effector domain of the bipartite response regulators"/>
    <property type="match status" value="1"/>
</dbReference>
<dbReference type="Proteomes" id="UP000184233">
    <property type="component" value="Unassembled WGS sequence"/>
</dbReference>
<dbReference type="STRING" id="1895771.BGO89_09365"/>
<protein>
    <recommendedName>
        <fullName evidence="2">HTH luxR-type domain-containing protein</fullName>
    </recommendedName>
</protein>
<comment type="caution">
    <text evidence="3">The sequence shown here is derived from an EMBL/GenBank/DDBJ whole genome shotgun (WGS) entry which is preliminary data.</text>
</comment>
<sequence length="506" mass="56883">MHIDYSLAFIDPHRIIASLQRALQSEKPGTDIQRTAFVAFWCLIHLDRTADAERLRSVFTSDEVDREAYRHASTGLLHARNGYVLAAVRAFDRARRVLEVGDELYPWIQLERGECLRRLGDTIDARRCFDDVLSRRKGAAPAAVIHALMGRCGAWQQEGDSKSAADDARRALRLVRSSGQRGMPLLRALLASSMTRYDIDPAADIKDDLEMALHLAGTLHLPLVEVEIRLFSARVDERAGRRAAARTALLRMARGARKDGQHLVLVNVLVQLARLEQSSGNDLMAIARIHEAIDASMQAESVDARAIAVRALADVCSAIGDYEQAYRAMHQHERLREAIAVLRHRRDADERARIARDNDDNELVAAAERLQRTVDDLRQNLTSVTMLNEHRADVLRGLQRRLKDEDADKSMLDLVRKGLAMPGSARVSPRGIRTVAPALEVLLAALTPAERELCMLIRDGLSTGACAERMHIGEVSVKEYRHRIRKKLHLRRGERLEDVLHRFDDV</sequence>
<dbReference type="InterPro" id="IPR036388">
    <property type="entry name" value="WH-like_DNA-bd_sf"/>
</dbReference>
<evidence type="ECO:0000313" key="4">
    <source>
        <dbReference type="Proteomes" id="UP000184233"/>
    </source>
</evidence>
<dbReference type="AlphaFoldDB" id="A0A1M3KWI7"/>
<dbReference type="SMART" id="SM00421">
    <property type="entry name" value="HTH_LUXR"/>
    <property type="match status" value="1"/>
</dbReference>
<reference evidence="3 4" key="1">
    <citation type="submission" date="2016-09" db="EMBL/GenBank/DDBJ databases">
        <title>Genome-resolved meta-omics ties microbial dynamics to process performance in biotechnology for thiocyanate degradation.</title>
        <authorList>
            <person name="Kantor R.S."/>
            <person name="Huddy R.J."/>
            <person name="Iyer R."/>
            <person name="Thomas B.C."/>
            <person name="Brown C.T."/>
            <person name="Anantharaman K."/>
            <person name="Tringe S."/>
            <person name="Hettich R.L."/>
            <person name="Harrison S.T."/>
            <person name="Banfield J.F."/>
        </authorList>
    </citation>
    <scope>NUCLEOTIDE SEQUENCE [LARGE SCALE GENOMIC DNA]</scope>
    <source>
        <strain evidence="3">59-99</strain>
    </source>
</reference>
<dbReference type="InterPro" id="IPR011990">
    <property type="entry name" value="TPR-like_helical_dom_sf"/>
</dbReference>
<dbReference type="GO" id="GO:0006355">
    <property type="term" value="P:regulation of DNA-templated transcription"/>
    <property type="evidence" value="ECO:0007669"/>
    <property type="project" value="InterPro"/>
</dbReference>
<dbReference type="InterPro" id="IPR000792">
    <property type="entry name" value="Tscrpt_reg_LuxR_C"/>
</dbReference>
<feature type="domain" description="HTH luxR-type" evidence="2">
    <location>
        <begin position="443"/>
        <end position="500"/>
    </location>
</feature>
<gene>
    <name evidence="3" type="ORF">BGO89_09365</name>
</gene>
<name>A0A1M3KWI7_9BACT</name>
<dbReference type="GO" id="GO:0003677">
    <property type="term" value="F:DNA binding"/>
    <property type="evidence" value="ECO:0007669"/>
    <property type="project" value="InterPro"/>
</dbReference>
<evidence type="ECO:0000313" key="3">
    <source>
        <dbReference type="EMBL" id="OJX56735.1"/>
    </source>
</evidence>
<dbReference type="InterPro" id="IPR016032">
    <property type="entry name" value="Sig_transdc_resp-reg_C-effctor"/>
</dbReference>
<organism evidence="3 4">
    <name type="scientific">Candidatus Kapaibacterium thiocyanatum</name>
    <dbReference type="NCBI Taxonomy" id="1895771"/>
    <lineage>
        <taxon>Bacteria</taxon>
        <taxon>Pseudomonadati</taxon>
        <taxon>Candidatus Kapaibacteriota</taxon>
        <taxon>Candidatus Kapaibacteriia</taxon>
        <taxon>Candidatus Kapaibacteriales</taxon>
        <taxon>Candidatus Kapaibacteriaceae</taxon>
        <taxon>Candidatus Kapaibacterium</taxon>
    </lineage>
</organism>
<feature type="coiled-coil region" evidence="1">
    <location>
        <begin position="360"/>
        <end position="387"/>
    </location>
</feature>
<keyword evidence="1" id="KW-0175">Coiled coil</keyword>
<dbReference type="Gene3D" id="1.10.10.10">
    <property type="entry name" value="Winged helix-like DNA-binding domain superfamily/Winged helix DNA-binding domain"/>
    <property type="match status" value="1"/>
</dbReference>